<dbReference type="PANTHER" id="PTHR43400:SF10">
    <property type="entry name" value="3-OXOSTEROID 1-DEHYDROGENASE"/>
    <property type="match status" value="1"/>
</dbReference>
<evidence type="ECO:0000313" key="8">
    <source>
        <dbReference type="Proteomes" id="UP001203069"/>
    </source>
</evidence>
<comment type="cofactor">
    <cofactor evidence="1">
        <name>FAD</name>
        <dbReference type="ChEBI" id="CHEBI:57692"/>
    </cofactor>
</comment>
<dbReference type="RefSeq" id="WP_249245548.1">
    <property type="nucleotide sequence ID" value="NZ_JAKPBZ010000114.1"/>
</dbReference>
<dbReference type="InterPro" id="IPR050315">
    <property type="entry name" value="FAD-oxidoreductase_2"/>
</dbReference>
<evidence type="ECO:0000256" key="2">
    <source>
        <dbReference type="ARBA" id="ARBA00022630"/>
    </source>
</evidence>
<dbReference type="Proteomes" id="UP001203069">
    <property type="component" value="Unassembled WGS sequence"/>
</dbReference>
<feature type="signal peptide" evidence="5">
    <location>
        <begin position="1"/>
        <end position="23"/>
    </location>
</feature>
<keyword evidence="2" id="KW-0285">Flavoprotein</keyword>
<dbReference type="InterPro" id="IPR003953">
    <property type="entry name" value="FAD-dep_OxRdtase_2_FAD-bd"/>
</dbReference>
<evidence type="ECO:0000256" key="5">
    <source>
        <dbReference type="SAM" id="SignalP"/>
    </source>
</evidence>
<keyword evidence="5" id="KW-0732">Signal</keyword>
<evidence type="ECO:0000256" key="3">
    <source>
        <dbReference type="ARBA" id="ARBA00022827"/>
    </source>
</evidence>
<dbReference type="PANTHER" id="PTHR43400">
    <property type="entry name" value="FUMARATE REDUCTASE"/>
    <property type="match status" value="1"/>
</dbReference>
<proteinExistence type="predicted"/>
<feature type="domain" description="FAD-dependent oxidoreductase 2 FAD-binding" evidence="6">
    <location>
        <begin position="30"/>
        <end position="490"/>
    </location>
</feature>
<dbReference type="InterPro" id="IPR036188">
    <property type="entry name" value="FAD/NAD-bd_sf"/>
</dbReference>
<gene>
    <name evidence="7" type="ORF">MFP26_16940</name>
</gene>
<organism evidence="7 8">
    <name type="scientific">Brenneria tiliae</name>
    <dbReference type="NCBI Taxonomy" id="2914984"/>
    <lineage>
        <taxon>Bacteria</taxon>
        <taxon>Pseudomonadati</taxon>
        <taxon>Pseudomonadota</taxon>
        <taxon>Gammaproteobacteria</taxon>
        <taxon>Enterobacterales</taxon>
        <taxon>Pectobacteriaceae</taxon>
        <taxon>Brenneria</taxon>
    </lineage>
</organism>
<reference evidence="7 8" key="1">
    <citation type="submission" date="2022-02" db="EMBL/GenBank/DDBJ databases">
        <title>Description of Brenneria tiliae sp. nov. isolated from symptomatic Tilia x moltkei and Tilia x europaea trees in the UK.</title>
        <authorList>
            <person name="Kile H."/>
        </authorList>
    </citation>
    <scope>NUCLEOTIDE SEQUENCE [LARGE SCALE GENOMIC DNA]</scope>
    <source>
        <strain evidence="7 8">MC1SB4.1</strain>
    </source>
</reference>
<evidence type="ECO:0000256" key="1">
    <source>
        <dbReference type="ARBA" id="ARBA00001974"/>
    </source>
</evidence>
<protein>
    <submittedName>
        <fullName evidence="7">FAD-dependent oxidoreductase</fullName>
    </submittedName>
</protein>
<dbReference type="SUPFAM" id="SSF51905">
    <property type="entry name" value="FAD/NAD(P)-binding domain"/>
    <property type="match status" value="1"/>
</dbReference>
<sequence length="516" mass="55833">MKKTAKYSAWCIGLCLLSPLSIAEQVIDADVVIVGGGLSGLAAAVTAQENGAKTIVLEKMAIIGGAGNYPEGSLGIGTRIQKKEGINITPEKVFERVMEFHHWRVNAPVIRTLLNHSGETINWLEDIGVQFKGIKTTFPAEKSLYTWHIYQGSGSAAIKVLATNFKQKGGEIFTKTPAEKLLFDEQGAIKGVAAKNSAGETIIVNAGNVVLSTGGFASNKEMLAKYVPDINTRGMEKVMYRGPEADGRTGDGINMALSAKAALAGMGTLAGNSPYLDDEPAIYQFMGPDHMKQARAALSQPFLWVNKHGERFYNESAGSNFSDVYNALTANDGLMYSIFDEKMKQRMIDGGPLTPFNAIVVPGQKMTALDEGIAKGLKTGYAFKADSIEALAEKIQVEPAKLKETINKVNQYSDNKYDPDFSRRPEHLVKFDTRHGPYYALKGLRAFFLTLGGVKVNTHMQALDDNGDPINGLYVTGQDIGGLYDSTYDLLAEGSASSFALTSGRLAARHIAEHKK</sequence>
<dbReference type="InterPro" id="IPR027477">
    <property type="entry name" value="Succ_DH/fumarate_Rdtase_cat_sf"/>
</dbReference>
<dbReference type="Gene3D" id="3.50.50.60">
    <property type="entry name" value="FAD/NAD(P)-binding domain"/>
    <property type="match status" value="1"/>
</dbReference>
<dbReference type="SUPFAM" id="SSF56425">
    <property type="entry name" value="Succinate dehydrogenase/fumarate reductase flavoprotein, catalytic domain"/>
    <property type="match status" value="1"/>
</dbReference>
<dbReference type="Gene3D" id="3.90.700.10">
    <property type="entry name" value="Succinate dehydrogenase/fumarate reductase flavoprotein, catalytic domain"/>
    <property type="match status" value="1"/>
</dbReference>
<keyword evidence="4" id="KW-0560">Oxidoreductase</keyword>
<dbReference type="Pfam" id="PF00890">
    <property type="entry name" value="FAD_binding_2"/>
    <property type="match status" value="1"/>
</dbReference>
<evidence type="ECO:0000313" key="7">
    <source>
        <dbReference type="EMBL" id="MCL2894366.1"/>
    </source>
</evidence>
<comment type="caution">
    <text evidence="7">The sequence shown here is derived from an EMBL/GenBank/DDBJ whole genome shotgun (WGS) entry which is preliminary data.</text>
</comment>
<feature type="chain" id="PRO_5045921769" evidence="5">
    <location>
        <begin position="24"/>
        <end position="516"/>
    </location>
</feature>
<keyword evidence="8" id="KW-1185">Reference proteome</keyword>
<evidence type="ECO:0000256" key="4">
    <source>
        <dbReference type="ARBA" id="ARBA00023002"/>
    </source>
</evidence>
<dbReference type="PRINTS" id="PR00411">
    <property type="entry name" value="PNDRDTASEI"/>
</dbReference>
<dbReference type="EMBL" id="JAKPBZ010000114">
    <property type="protein sequence ID" value="MCL2894366.1"/>
    <property type="molecule type" value="Genomic_DNA"/>
</dbReference>
<name>A0ABT0MX02_9GAMM</name>
<evidence type="ECO:0000259" key="6">
    <source>
        <dbReference type="Pfam" id="PF00890"/>
    </source>
</evidence>
<accession>A0ABT0MX02</accession>
<keyword evidence="3" id="KW-0274">FAD</keyword>